<dbReference type="Gene3D" id="3.40.50.620">
    <property type="entry name" value="HUPs"/>
    <property type="match status" value="1"/>
</dbReference>
<feature type="domain" description="CN hydrolase" evidence="12">
    <location>
        <begin position="4"/>
        <end position="259"/>
    </location>
</feature>
<evidence type="ECO:0000256" key="7">
    <source>
        <dbReference type="HAMAP-Rule" id="MF_02090"/>
    </source>
</evidence>
<proteinExistence type="inferred from homology"/>
<dbReference type="EMBL" id="JAAGMN010006706">
    <property type="protein sequence ID" value="NEE17292.1"/>
    <property type="molecule type" value="Genomic_DNA"/>
</dbReference>
<dbReference type="PROSITE" id="PS00920">
    <property type="entry name" value="NITRIL_CHT_1"/>
    <property type="match status" value="1"/>
</dbReference>
<feature type="region of interest" description="Disordered" evidence="11">
    <location>
        <begin position="475"/>
        <end position="504"/>
    </location>
</feature>
<feature type="binding site" evidence="7">
    <location>
        <begin position="331"/>
        <end position="338"/>
    </location>
    <ligand>
        <name>ATP</name>
        <dbReference type="ChEBI" id="CHEBI:30616"/>
    </ligand>
</feature>
<evidence type="ECO:0000256" key="3">
    <source>
        <dbReference type="ARBA" id="ARBA00022598"/>
    </source>
</evidence>
<comment type="caution">
    <text evidence="13">The sequence shown here is derived from an EMBL/GenBank/DDBJ whole genome shotgun (WGS) entry which is preliminary data.</text>
</comment>
<keyword evidence="6 7" id="KW-0520">NAD</keyword>
<keyword evidence="5 7" id="KW-0067">ATP-binding</keyword>
<dbReference type="Gene3D" id="3.60.110.10">
    <property type="entry name" value="Carbon-nitrogen hydrolase"/>
    <property type="match status" value="1"/>
</dbReference>
<evidence type="ECO:0000256" key="9">
    <source>
        <dbReference type="PROSITE-ProRule" id="PRU10139"/>
    </source>
</evidence>
<evidence type="ECO:0000256" key="4">
    <source>
        <dbReference type="ARBA" id="ARBA00022741"/>
    </source>
</evidence>
<dbReference type="PROSITE" id="PS50263">
    <property type="entry name" value="CN_HYDROLASE"/>
    <property type="match status" value="1"/>
</dbReference>
<feature type="active site" description="For glutaminase activity" evidence="7">
    <location>
        <position position="126"/>
    </location>
</feature>
<dbReference type="FunFam" id="3.40.50.620:FF:000106">
    <property type="entry name" value="Glutamine-dependent NAD(+) synthetase"/>
    <property type="match status" value="1"/>
</dbReference>
<dbReference type="GO" id="GO:0009435">
    <property type="term" value="P:NAD+ biosynthetic process"/>
    <property type="evidence" value="ECO:0007669"/>
    <property type="project" value="UniProtKB-UniRule"/>
</dbReference>
<feature type="binding site" evidence="7">
    <location>
        <position position="408"/>
    </location>
    <ligand>
        <name>deamido-NAD(+)</name>
        <dbReference type="ChEBI" id="CHEBI:58437"/>
        <note>ligand shared between two neighboring subunits</note>
    </ligand>
</feature>
<evidence type="ECO:0000259" key="12">
    <source>
        <dbReference type="PROSITE" id="PS50263"/>
    </source>
</evidence>
<keyword evidence="4 7" id="KW-0547">Nucleotide-binding</keyword>
<protein>
    <recommendedName>
        <fullName evidence="7 8">Glutamine-dependent NAD(+) synthetase</fullName>
        <ecNumber evidence="7 8">6.3.5.1</ecNumber>
    </recommendedName>
    <alternativeName>
        <fullName evidence="7 8">NAD(+) synthase [glutamine-hydrolyzing]</fullName>
    </alternativeName>
</protein>
<dbReference type="SUPFAM" id="SSF52402">
    <property type="entry name" value="Adenine nucleotide alpha hydrolases-like"/>
    <property type="match status" value="1"/>
</dbReference>
<feature type="active site" description="Proton acceptor" evidence="9">
    <location>
        <position position="44"/>
    </location>
</feature>
<feature type="binding site" evidence="7">
    <location>
        <position position="195"/>
    </location>
    <ligand>
        <name>L-glutamine</name>
        <dbReference type="ChEBI" id="CHEBI:58359"/>
    </ligand>
</feature>
<dbReference type="CDD" id="cd00553">
    <property type="entry name" value="NAD_synthase"/>
    <property type="match status" value="1"/>
</dbReference>
<dbReference type="GO" id="GO:0008795">
    <property type="term" value="F:NAD+ synthase activity"/>
    <property type="evidence" value="ECO:0007669"/>
    <property type="project" value="UniProtKB-UniRule"/>
</dbReference>
<dbReference type="EC" id="6.3.5.1" evidence="7 8"/>
<comment type="function">
    <text evidence="7">Catalyzes the ATP-dependent amidation of deamido-NAD to form NAD. Uses L-glutamine as a nitrogen source.</text>
</comment>
<dbReference type="UniPathway" id="UPA00253">
    <property type="reaction ID" value="UER00334"/>
</dbReference>
<dbReference type="InterPro" id="IPR022310">
    <property type="entry name" value="NAD/GMP_synthase"/>
</dbReference>
<dbReference type="GO" id="GO:0005524">
    <property type="term" value="F:ATP binding"/>
    <property type="evidence" value="ECO:0007669"/>
    <property type="project" value="UniProtKB-UniRule"/>
</dbReference>
<dbReference type="InterPro" id="IPR003694">
    <property type="entry name" value="NAD_synthase"/>
</dbReference>
<comment type="similarity">
    <text evidence="2 7 8">In the C-terminal section; belongs to the NAD synthetase family.</text>
</comment>
<accession>A0A6G3XI71</accession>
<feature type="binding site" evidence="7">
    <location>
        <position position="553"/>
    </location>
    <ligand>
        <name>deamido-NAD(+)</name>
        <dbReference type="ChEBI" id="CHEBI:58437"/>
        <note>ligand shared between two neighboring subunits</note>
    </ligand>
</feature>
<evidence type="ECO:0000313" key="13">
    <source>
        <dbReference type="EMBL" id="NEE17292.1"/>
    </source>
</evidence>
<sequence length="584" mass="62740">MPQLRLALNQIDAGVGDLAGNTESIVRWTRHSAEQGAHLVAFPEMVLTGYPVEDLALRSSFVEASRAALRALAARLADEGFGELPVIVGYLDRSATAQPKYGQPAGAPQNAGAVLHRGEVVLNFAKHHLPNYGVFDEFRYFVPGDSMPVLRVHGVDVALAICEDLWQDGGRVPAARSAQAGLLVSINASPYERNKDDTRLELVRKRAQEAGCTTAYLAMIGGQDELVFDGDSIVVDKDGEVVARAPQFSEGCVVLDLDLPAASADAPTGVVDDGLRIDRVVLSEEPLAPYEPELTGGYADRLEDDEEVYSALVVGLRAYVAKNGFSSVLIGLSGGIDSALVAAIACDAVGAQNVYGVSMPSKYSSDHSKDDAAELARRTGLNYRTVAIEPMFDAYMGSLGLTGLAEENLQSRLRGTMLMAISNQEGHIVLAPGNKSELAVGYSTLYGDSVGAYGPIKDVYKTSVFRLAEWRNRAAGERGQTPPIPESSISKPPSAELRPGQVDTDSLPDYPVLDAILELYVDRDRGADEIVAAGFDAELVAKTLRMVDTAEYKRRQYPPGTKISPKGFGKDRRLPITNGWRESL</sequence>
<gene>
    <name evidence="7" type="primary">nadE</name>
    <name evidence="13" type="ORF">G3M58_63850</name>
</gene>
<comment type="similarity">
    <text evidence="10">Belongs to the NAD synthetase family.</text>
</comment>
<evidence type="ECO:0000256" key="1">
    <source>
        <dbReference type="ARBA" id="ARBA00005188"/>
    </source>
</evidence>
<comment type="catalytic activity">
    <reaction evidence="7 8">
        <text>deamido-NAD(+) + L-glutamine + ATP + H2O = L-glutamate + AMP + diphosphate + NAD(+) + H(+)</text>
        <dbReference type="Rhea" id="RHEA:24384"/>
        <dbReference type="ChEBI" id="CHEBI:15377"/>
        <dbReference type="ChEBI" id="CHEBI:15378"/>
        <dbReference type="ChEBI" id="CHEBI:29985"/>
        <dbReference type="ChEBI" id="CHEBI:30616"/>
        <dbReference type="ChEBI" id="CHEBI:33019"/>
        <dbReference type="ChEBI" id="CHEBI:57540"/>
        <dbReference type="ChEBI" id="CHEBI:58359"/>
        <dbReference type="ChEBI" id="CHEBI:58437"/>
        <dbReference type="ChEBI" id="CHEBI:456215"/>
        <dbReference type="EC" id="6.3.5.1"/>
    </reaction>
</comment>
<dbReference type="PANTHER" id="PTHR23090">
    <property type="entry name" value="NH 3 /GLUTAMINE-DEPENDENT NAD + SYNTHETASE"/>
    <property type="match status" value="1"/>
</dbReference>
<comment type="pathway">
    <text evidence="1 7 8">Cofactor biosynthesis; NAD(+) biosynthesis; NAD(+) from deamido-NAD(+) (L-Gln route): step 1/1.</text>
</comment>
<dbReference type="Pfam" id="PF02540">
    <property type="entry name" value="NAD_synthase"/>
    <property type="match status" value="1"/>
</dbReference>
<evidence type="ECO:0000256" key="5">
    <source>
        <dbReference type="ARBA" id="ARBA00022840"/>
    </source>
</evidence>
<dbReference type="GO" id="GO:0003952">
    <property type="term" value="F:NAD+ synthase (glutamine-hydrolyzing) activity"/>
    <property type="evidence" value="ECO:0007669"/>
    <property type="project" value="UniProtKB-UniRule"/>
</dbReference>
<dbReference type="GO" id="GO:0000257">
    <property type="term" value="F:nitrilase activity"/>
    <property type="evidence" value="ECO:0007669"/>
    <property type="project" value="UniProtKB-ARBA"/>
</dbReference>
<evidence type="ECO:0000256" key="10">
    <source>
        <dbReference type="RuleBase" id="RU003811"/>
    </source>
</evidence>
<feature type="region of interest" description="Disordered" evidence="11">
    <location>
        <begin position="556"/>
        <end position="584"/>
    </location>
</feature>
<dbReference type="SUPFAM" id="SSF56317">
    <property type="entry name" value="Carbon-nitrogen hydrolase"/>
    <property type="match status" value="1"/>
</dbReference>
<dbReference type="InterPro" id="IPR014729">
    <property type="entry name" value="Rossmann-like_a/b/a_fold"/>
</dbReference>
<name>A0A6G3XI71_9ACTN</name>
<evidence type="ECO:0000256" key="2">
    <source>
        <dbReference type="ARBA" id="ARBA00007145"/>
    </source>
</evidence>
<dbReference type="InterPro" id="IPR003010">
    <property type="entry name" value="C-N_Hydrolase"/>
</dbReference>
<evidence type="ECO:0000256" key="6">
    <source>
        <dbReference type="ARBA" id="ARBA00023027"/>
    </source>
</evidence>
<dbReference type="InterPro" id="IPR000132">
    <property type="entry name" value="Nitrilase/CN_hydratase_CS"/>
</dbReference>
<feature type="active site" description="Nucleophile; for glutaminase activity" evidence="7">
    <location>
        <position position="162"/>
    </location>
</feature>
<dbReference type="NCBIfam" id="TIGR00552">
    <property type="entry name" value="nadE"/>
    <property type="match status" value="1"/>
</dbReference>
<dbReference type="CDD" id="cd07570">
    <property type="entry name" value="GAT_Gln-NAD-synth"/>
    <property type="match status" value="1"/>
</dbReference>
<feature type="active site" description="Proton acceptor; for glutaminase activity" evidence="7">
    <location>
        <position position="44"/>
    </location>
</feature>
<feature type="binding site" evidence="7">
    <location>
        <position position="437"/>
    </location>
    <ligand>
        <name>deamido-NAD(+)</name>
        <dbReference type="ChEBI" id="CHEBI:58437"/>
        <note>ligand shared between two neighboring subunits</note>
    </ligand>
</feature>
<dbReference type="GO" id="GO:0004359">
    <property type="term" value="F:glutaminase activity"/>
    <property type="evidence" value="ECO:0007669"/>
    <property type="project" value="InterPro"/>
</dbReference>
<dbReference type="GO" id="GO:0005737">
    <property type="term" value="C:cytoplasm"/>
    <property type="evidence" value="ECO:0007669"/>
    <property type="project" value="InterPro"/>
</dbReference>
<evidence type="ECO:0000256" key="11">
    <source>
        <dbReference type="SAM" id="MobiDB-lite"/>
    </source>
</evidence>
<organism evidence="13">
    <name type="scientific">Streptomyces sp. SID7499</name>
    <dbReference type="NCBI Taxonomy" id="2706086"/>
    <lineage>
        <taxon>Bacteria</taxon>
        <taxon>Bacillati</taxon>
        <taxon>Actinomycetota</taxon>
        <taxon>Actinomycetes</taxon>
        <taxon>Kitasatosporales</taxon>
        <taxon>Streptomycetaceae</taxon>
        <taxon>Streptomyces</taxon>
    </lineage>
</organism>
<dbReference type="NCBIfam" id="NF010588">
    <property type="entry name" value="PRK13981.1"/>
    <property type="match status" value="1"/>
</dbReference>
<keyword evidence="3 7" id="KW-0436">Ligase</keyword>
<dbReference type="InterPro" id="IPR036526">
    <property type="entry name" value="C-N_Hydrolase_sf"/>
</dbReference>
<reference evidence="13" key="1">
    <citation type="submission" date="2020-01" db="EMBL/GenBank/DDBJ databases">
        <title>Insect and environment-associated Actinomycetes.</title>
        <authorList>
            <person name="Currrie C."/>
            <person name="Chevrette M."/>
            <person name="Carlson C."/>
            <person name="Stubbendieck R."/>
            <person name="Wendt-Pienkowski E."/>
        </authorList>
    </citation>
    <scope>NUCLEOTIDE SEQUENCE</scope>
    <source>
        <strain evidence="13">SID7499</strain>
    </source>
</reference>
<dbReference type="Pfam" id="PF00795">
    <property type="entry name" value="CN_hydrolase"/>
    <property type="match status" value="1"/>
</dbReference>
<feature type="binding site" evidence="7">
    <location>
        <position position="189"/>
    </location>
    <ligand>
        <name>L-glutamine</name>
        <dbReference type="ChEBI" id="CHEBI:58359"/>
    </ligand>
</feature>
<evidence type="ECO:0000256" key="8">
    <source>
        <dbReference type="PIRNR" id="PIRNR006630"/>
    </source>
</evidence>
<comment type="caution">
    <text evidence="7">Lacks conserved residue(s) required for the propagation of feature annotation.</text>
</comment>
<dbReference type="PIRSF" id="PIRSF006630">
    <property type="entry name" value="NADS_GAT"/>
    <property type="match status" value="1"/>
</dbReference>
<dbReference type="HAMAP" id="MF_02090">
    <property type="entry name" value="NadE_glutamine_dep"/>
    <property type="match status" value="1"/>
</dbReference>
<dbReference type="AlphaFoldDB" id="A0A6G3XI71"/>
<dbReference type="PANTHER" id="PTHR23090:SF9">
    <property type="entry name" value="GLUTAMINE-DEPENDENT NAD(+) SYNTHETASE"/>
    <property type="match status" value="1"/>
</dbReference>
<feature type="binding site" evidence="7">
    <location>
        <position position="132"/>
    </location>
    <ligand>
        <name>L-glutamine</name>
        <dbReference type="ChEBI" id="CHEBI:58359"/>
    </ligand>
</feature>
<dbReference type="InterPro" id="IPR014445">
    <property type="entry name" value="Gln-dep_NAD_synthase"/>
</dbReference>